<dbReference type="Proteomes" id="UP000465263">
    <property type="component" value="Unassembled WGS sequence"/>
</dbReference>
<protein>
    <submittedName>
        <fullName evidence="1">Uncharacterized protein</fullName>
    </submittedName>
</protein>
<evidence type="ECO:0000313" key="2">
    <source>
        <dbReference type="Proteomes" id="UP000465263"/>
    </source>
</evidence>
<organism evidence="1 2">
    <name type="scientific">Mycolicibacter senuensis</name>
    <dbReference type="NCBI Taxonomy" id="386913"/>
    <lineage>
        <taxon>Bacteria</taxon>
        <taxon>Bacillati</taxon>
        <taxon>Actinomycetota</taxon>
        <taxon>Actinomycetes</taxon>
        <taxon>Mycobacteriales</taxon>
        <taxon>Mycobacteriaceae</taxon>
        <taxon>Mycolicibacter</taxon>
    </lineage>
</organism>
<name>A0A7I9XNE0_9MYCO</name>
<gene>
    <name evidence="1" type="ORF">MSEN_32110</name>
</gene>
<dbReference type="EMBL" id="BLKV01000002">
    <property type="protein sequence ID" value="GFG71491.1"/>
    <property type="molecule type" value="Genomic_DNA"/>
</dbReference>
<evidence type="ECO:0000313" key="1">
    <source>
        <dbReference type="EMBL" id="GFG71491.1"/>
    </source>
</evidence>
<keyword evidence="2" id="KW-1185">Reference proteome</keyword>
<reference evidence="1 2" key="1">
    <citation type="journal article" date="2019" name="Emerg. Microbes Infect.">
        <title>Comprehensive subspecies identification of 175 nontuberculous mycobacteria species based on 7547 genomic profiles.</title>
        <authorList>
            <person name="Matsumoto Y."/>
            <person name="Kinjo T."/>
            <person name="Motooka D."/>
            <person name="Nabeya D."/>
            <person name="Jung N."/>
            <person name="Uechi K."/>
            <person name="Horii T."/>
            <person name="Iida T."/>
            <person name="Fujita J."/>
            <person name="Nakamura S."/>
        </authorList>
    </citation>
    <scope>NUCLEOTIDE SEQUENCE [LARGE SCALE GENOMIC DNA]</scope>
    <source>
        <strain evidence="1 2">JCM 16017</strain>
    </source>
</reference>
<comment type="caution">
    <text evidence="1">The sequence shown here is derived from an EMBL/GenBank/DDBJ whole genome shotgun (WGS) entry which is preliminary data.</text>
</comment>
<accession>A0A7I9XNE0</accession>
<proteinExistence type="predicted"/>
<dbReference type="AlphaFoldDB" id="A0A7I9XNE0"/>
<sequence>MPRARFDASDRRLWHISQFGELPLRYTDPAPGYFQQISRKPLRVPDSRRPHSRHTTTIANQLSHGVRESRMGSTGLWGKARATSLDLFEKAIPA</sequence>